<reference evidence="2 3" key="1">
    <citation type="submission" date="2019-03" db="EMBL/GenBank/DDBJ databases">
        <title>Genomics of glacier-inhabiting Cryobacterium strains.</title>
        <authorList>
            <person name="Liu Q."/>
            <person name="Xin Y.-H."/>
        </authorList>
    </citation>
    <scope>NUCLEOTIDE SEQUENCE [LARGE SCALE GENOMIC DNA]</scope>
    <source>
        <strain evidence="2 3">TMT4-23</strain>
    </source>
</reference>
<evidence type="ECO:0000256" key="1">
    <source>
        <dbReference type="SAM" id="SignalP"/>
    </source>
</evidence>
<protein>
    <recommendedName>
        <fullName evidence="4">DUF732 domain-containing protein</fullName>
    </recommendedName>
</protein>
<feature type="chain" id="PRO_5046524723" description="DUF732 domain-containing protein" evidence="1">
    <location>
        <begin position="22"/>
        <end position="145"/>
    </location>
</feature>
<keyword evidence="3" id="KW-1185">Reference proteome</keyword>
<dbReference type="RefSeq" id="WP_134362740.1">
    <property type="nucleotide sequence ID" value="NZ_SOGJ01000012.1"/>
</dbReference>
<dbReference type="EMBL" id="SOGJ01000012">
    <property type="protein sequence ID" value="TFC99835.1"/>
    <property type="molecule type" value="Genomic_DNA"/>
</dbReference>
<evidence type="ECO:0008006" key="4">
    <source>
        <dbReference type="Google" id="ProtNLM"/>
    </source>
</evidence>
<organism evidence="2 3">
    <name type="scientific">Cryobacterium breve</name>
    <dbReference type="NCBI Taxonomy" id="1259258"/>
    <lineage>
        <taxon>Bacteria</taxon>
        <taxon>Bacillati</taxon>
        <taxon>Actinomycetota</taxon>
        <taxon>Actinomycetes</taxon>
        <taxon>Micrococcales</taxon>
        <taxon>Microbacteriaceae</taxon>
        <taxon>Cryobacterium</taxon>
    </lineage>
</organism>
<dbReference type="PROSITE" id="PS51257">
    <property type="entry name" value="PROKAR_LIPOPROTEIN"/>
    <property type="match status" value="1"/>
</dbReference>
<feature type="signal peptide" evidence="1">
    <location>
        <begin position="1"/>
        <end position="21"/>
    </location>
</feature>
<name>A0ABY2J4H0_9MICO</name>
<comment type="caution">
    <text evidence="2">The sequence shown here is derived from an EMBL/GenBank/DDBJ whole genome shotgun (WGS) entry which is preliminary data.</text>
</comment>
<evidence type="ECO:0000313" key="3">
    <source>
        <dbReference type="Proteomes" id="UP000298355"/>
    </source>
</evidence>
<dbReference type="Proteomes" id="UP000298355">
    <property type="component" value="Unassembled WGS sequence"/>
</dbReference>
<keyword evidence="1" id="KW-0732">Signal</keyword>
<gene>
    <name evidence="2" type="ORF">E3O65_05530</name>
</gene>
<sequence>MKLVLIACASALLLLTGCTSAADSARDKAAEALHVREQMWEADGHDEPLPDISEEGVATNVSDLYDSTDDILMNGSTDAACDSLGTSWDLLSQTDMPDEEQQGYLNVMLDDLSQAYSACGDGRWKDAIPRVANINLMTEQYLSRY</sequence>
<accession>A0ABY2J4H0</accession>
<evidence type="ECO:0000313" key="2">
    <source>
        <dbReference type="EMBL" id="TFC99835.1"/>
    </source>
</evidence>
<proteinExistence type="predicted"/>